<keyword evidence="8 12" id="KW-0746">Sphingolipid metabolism</keyword>
<comment type="pathway">
    <text evidence="3">Sphingolipid metabolism.</text>
</comment>
<evidence type="ECO:0000256" key="13">
    <source>
        <dbReference type="SAM" id="SignalP"/>
    </source>
</evidence>
<evidence type="ECO:0000256" key="8">
    <source>
        <dbReference type="ARBA" id="ARBA00022919"/>
    </source>
</evidence>
<keyword evidence="6 13" id="KW-0732">Signal</keyword>
<feature type="chain" id="PRO_5012268532" description="Glucosylceramidase" evidence="13">
    <location>
        <begin position="21"/>
        <end position="519"/>
    </location>
</feature>
<dbReference type="InterPro" id="IPR033452">
    <property type="entry name" value="GH30_C"/>
</dbReference>
<dbReference type="GO" id="GO:0042391">
    <property type="term" value="P:regulation of membrane potential"/>
    <property type="evidence" value="ECO:0007669"/>
    <property type="project" value="UniProtKB-ARBA"/>
</dbReference>
<evidence type="ECO:0000256" key="9">
    <source>
        <dbReference type="ARBA" id="ARBA00023098"/>
    </source>
</evidence>
<evidence type="ECO:0000256" key="11">
    <source>
        <dbReference type="ARBA" id="ARBA00051345"/>
    </source>
</evidence>
<comment type="catalytic activity">
    <reaction evidence="1">
        <text>a beta-D-glucosyl-(1&lt;-&gt;1')-N-acylsphing-4-enine + H2O = an N-acylsphing-4-enine + D-glucose</text>
        <dbReference type="Rhea" id="RHEA:13269"/>
        <dbReference type="ChEBI" id="CHEBI:4167"/>
        <dbReference type="ChEBI" id="CHEBI:15377"/>
        <dbReference type="ChEBI" id="CHEBI:22801"/>
        <dbReference type="ChEBI" id="CHEBI:52639"/>
        <dbReference type="EC" id="3.2.1.45"/>
    </reaction>
    <physiologicalReaction direction="left-to-right" evidence="1">
        <dbReference type="Rhea" id="RHEA:13270"/>
    </physiologicalReaction>
</comment>
<evidence type="ECO:0000256" key="12">
    <source>
        <dbReference type="RuleBase" id="RU361188"/>
    </source>
</evidence>
<sequence>MRLRPFVFVSVYLLVGYCSALNPCAPRKFNQDSVVCVCNTTYCDDFEPIGVVPNSGVGAQFTSSRDGFRFMKTNITTTNSVPANAVILSFNPTVRHQKIFGFGGAITDAAGINLNSLPPDLADNVIKQYYSYPNGIGYSTARIPIASCDFSTHPYSYSDVDGDFNLTNFNLTTEDFTLKLPYLKKALTYTNSTVRFFGSPWSAPGWMKETGLMRGGGPLKGPVNGQYYQTWANYFVKFIQAYMNQGIQIWGVTLQNEPNTGRALDFPWQTMYWNASMQRDFLRDLLGPMLDQNFIWGVKKIILDDNRGNLPDWADTILADPNAAKFVDMIGVHWYEDETKPASNLNDTYYKHPGVPMLYTEACAGWEGDERYPLLGNWTRAEQYADDILTALNNYVTGWNDWNIVLDVPGGPNWVGNTVDSSIIVNANTSEYYKQPLFFAMGHFSRFVRPNAVRVNSQLASSNPSLEFASFVNPDNTRVTVILNKDDSNTYKLAVSDVTKTSVYYVIDVPPKSLTSLVV</sequence>
<dbReference type="InterPro" id="IPR033453">
    <property type="entry name" value="Glyco_hydro_30_TIM-barrel"/>
</dbReference>
<evidence type="ECO:0000256" key="3">
    <source>
        <dbReference type="ARBA" id="ARBA00004991"/>
    </source>
</evidence>
<dbReference type="PRINTS" id="PR00843">
    <property type="entry name" value="GLHYDRLASE30"/>
</dbReference>
<dbReference type="GO" id="GO:0006066">
    <property type="term" value="P:alcohol metabolic process"/>
    <property type="evidence" value="ECO:0007669"/>
    <property type="project" value="UniProtKB-ARBA"/>
</dbReference>
<evidence type="ECO:0000313" key="17">
    <source>
        <dbReference type="Proteomes" id="UP000218231"/>
    </source>
</evidence>
<keyword evidence="12" id="KW-0326">Glycosidase</keyword>
<evidence type="ECO:0000256" key="6">
    <source>
        <dbReference type="ARBA" id="ARBA00022729"/>
    </source>
</evidence>
<dbReference type="GO" id="GO:0006914">
    <property type="term" value="P:autophagy"/>
    <property type="evidence" value="ECO:0007669"/>
    <property type="project" value="UniProtKB-ARBA"/>
</dbReference>
<dbReference type="GO" id="GO:0051246">
    <property type="term" value="P:regulation of protein metabolic process"/>
    <property type="evidence" value="ECO:0007669"/>
    <property type="project" value="UniProtKB-ARBA"/>
</dbReference>
<comment type="catalytic activity">
    <reaction evidence="11">
        <text>an N-acyl-1-beta-D-glucosyl-15-methylhexadecasphing-4-enine + H2O = an N-acyl-15-methylhexadecasphing-4-enine + D-glucose</text>
        <dbReference type="Rhea" id="RHEA:34755"/>
        <dbReference type="ChEBI" id="CHEBI:4167"/>
        <dbReference type="ChEBI" id="CHEBI:15377"/>
        <dbReference type="ChEBI" id="CHEBI:70815"/>
        <dbReference type="ChEBI" id="CHEBI:70846"/>
    </reaction>
    <physiologicalReaction direction="left-to-right" evidence="11">
        <dbReference type="Rhea" id="RHEA:34756"/>
    </physiologicalReaction>
</comment>
<dbReference type="Pfam" id="PF17189">
    <property type="entry name" value="Glyco_hydro_30C"/>
    <property type="match status" value="1"/>
</dbReference>
<comment type="catalytic activity">
    <reaction evidence="10">
        <text>a beta-D-glucosylceramide + H2O = an N-acyl-sphingoid base + D-glucose</text>
        <dbReference type="Rhea" id="RHEA:81447"/>
        <dbReference type="ChEBI" id="CHEBI:4167"/>
        <dbReference type="ChEBI" id="CHEBI:15377"/>
        <dbReference type="ChEBI" id="CHEBI:83264"/>
        <dbReference type="ChEBI" id="CHEBI:83273"/>
    </reaction>
    <physiologicalReaction direction="left-to-right" evidence="10">
        <dbReference type="Rhea" id="RHEA:81448"/>
    </physiologicalReaction>
</comment>
<proteinExistence type="inferred from homology"/>
<dbReference type="GO" id="GO:0016241">
    <property type="term" value="P:regulation of macroautophagy"/>
    <property type="evidence" value="ECO:0007669"/>
    <property type="project" value="UniProtKB-ARBA"/>
</dbReference>
<dbReference type="GO" id="GO:0005764">
    <property type="term" value="C:lysosome"/>
    <property type="evidence" value="ECO:0007669"/>
    <property type="project" value="UniProtKB-ARBA"/>
</dbReference>
<dbReference type="OrthoDB" id="2160638at2759"/>
<keyword evidence="7 12" id="KW-0378">Hydrolase</keyword>
<dbReference type="InterPro" id="IPR017853">
    <property type="entry name" value="GH"/>
</dbReference>
<evidence type="ECO:0000256" key="7">
    <source>
        <dbReference type="ARBA" id="ARBA00022801"/>
    </source>
</evidence>
<keyword evidence="17" id="KW-1185">Reference proteome</keyword>
<comment type="caution">
    <text evidence="16">The sequence shown here is derived from an EMBL/GenBank/DDBJ whole genome shotgun (WGS) entry which is preliminary data.</text>
</comment>
<evidence type="ECO:0000256" key="10">
    <source>
        <dbReference type="ARBA" id="ARBA00050474"/>
    </source>
</evidence>
<dbReference type="GO" id="GO:0016758">
    <property type="term" value="F:hexosyltransferase activity"/>
    <property type="evidence" value="ECO:0007669"/>
    <property type="project" value="UniProtKB-ARBA"/>
</dbReference>
<feature type="domain" description="Glycosyl hydrolase family 30 beta sandwich" evidence="15">
    <location>
        <begin position="451"/>
        <end position="516"/>
    </location>
</feature>
<dbReference type="GO" id="GO:0004348">
    <property type="term" value="F:glucosylceramidase activity"/>
    <property type="evidence" value="ECO:0007669"/>
    <property type="project" value="UniProtKB-EC"/>
</dbReference>
<dbReference type="SUPFAM" id="SSF51011">
    <property type="entry name" value="Glycosyl hydrolase domain"/>
    <property type="match status" value="1"/>
</dbReference>
<dbReference type="GO" id="GO:0030163">
    <property type="term" value="P:protein catabolic process"/>
    <property type="evidence" value="ECO:0007669"/>
    <property type="project" value="UniProtKB-ARBA"/>
</dbReference>
<keyword evidence="9 12" id="KW-0443">Lipid metabolism</keyword>
<name>A0A2A2LX58_9BILA</name>
<dbReference type="GO" id="GO:0005774">
    <property type="term" value="C:vacuolar membrane"/>
    <property type="evidence" value="ECO:0007669"/>
    <property type="project" value="UniProtKB-ARBA"/>
</dbReference>
<dbReference type="EMBL" id="LIAE01006366">
    <property type="protein sequence ID" value="PAV90587.1"/>
    <property type="molecule type" value="Genomic_DNA"/>
</dbReference>
<dbReference type="GO" id="GO:0032006">
    <property type="term" value="P:regulation of TOR signaling"/>
    <property type="evidence" value="ECO:0007669"/>
    <property type="project" value="UniProtKB-ARBA"/>
</dbReference>
<dbReference type="GO" id="GO:0010605">
    <property type="term" value="P:negative regulation of macromolecule metabolic process"/>
    <property type="evidence" value="ECO:0007669"/>
    <property type="project" value="UniProtKB-ARBA"/>
</dbReference>
<evidence type="ECO:0000313" key="16">
    <source>
        <dbReference type="EMBL" id="PAV90587.1"/>
    </source>
</evidence>
<dbReference type="InterPro" id="IPR001139">
    <property type="entry name" value="Glyco_hydro_30"/>
</dbReference>
<evidence type="ECO:0000256" key="4">
    <source>
        <dbReference type="ARBA" id="ARBA00005382"/>
    </source>
</evidence>
<accession>A0A2A2LX58</accession>
<dbReference type="PANTHER" id="PTHR11069">
    <property type="entry name" value="GLUCOSYLCERAMIDASE"/>
    <property type="match status" value="1"/>
</dbReference>
<evidence type="ECO:0000259" key="15">
    <source>
        <dbReference type="Pfam" id="PF17189"/>
    </source>
</evidence>
<comment type="similarity">
    <text evidence="4 12">Belongs to the glycosyl hydrolase 30 family.</text>
</comment>
<reference evidence="16 17" key="1">
    <citation type="journal article" date="2017" name="Curr. Biol.">
        <title>Genome architecture and evolution of a unichromosomal asexual nematode.</title>
        <authorList>
            <person name="Fradin H."/>
            <person name="Zegar C."/>
            <person name="Gutwein M."/>
            <person name="Lucas J."/>
            <person name="Kovtun M."/>
            <person name="Corcoran D."/>
            <person name="Baugh L.R."/>
            <person name="Kiontke K."/>
            <person name="Gunsalus K."/>
            <person name="Fitch D.H."/>
            <person name="Piano F."/>
        </authorList>
    </citation>
    <scope>NUCLEOTIDE SEQUENCE [LARGE SCALE GENOMIC DNA]</scope>
    <source>
        <strain evidence="16">PF1309</strain>
    </source>
</reference>
<evidence type="ECO:0000256" key="1">
    <source>
        <dbReference type="ARBA" id="ARBA00001013"/>
    </source>
</evidence>
<dbReference type="FunFam" id="3.20.20.80:FF:000030">
    <property type="entry name" value="Lysosomal acid glucosylceramidase"/>
    <property type="match status" value="1"/>
</dbReference>
<dbReference type="GO" id="GO:0006680">
    <property type="term" value="P:glucosylceramide catabolic process"/>
    <property type="evidence" value="ECO:0007669"/>
    <property type="project" value="UniProtKB-ARBA"/>
</dbReference>
<evidence type="ECO:0000259" key="14">
    <source>
        <dbReference type="Pfam" id="PF02055"/>
    </source>
</evidence>
<feature type="signal peptide" evidence="13">
    <location>
        <begin position="1"/>
        <end position="20"/>
    </location>
</feature>
<dbReference type="PANTHER" id="PTHR11069:SF23">
    <property type="entry name" value="LYSOSOMAL ACID GLUCOSYLCERAMIDASE"/>
    <property type="match status" value="1"/>
</dbReference>
<evidence type="ECO:0000256" key="5">
    <source>
        <dbReference type="ARBA" id="ARBA00012658"/>
    </source>
</evidence>
<evidence type="ECO:0000256" key="2">
    <source>
        <dbReference type="ARBA" id="ARBA00004760"/>
    </source>
</evidence>
<dbReference type="EC" id="3.2.1.45" evidence="5 12"/>
<dbReference type="Gene3D" id="3.20.20.80">
    <property type="entry name" value="Glycosidases"/>
    <property type="match status" value="1"/>
</dbReference>
<dbReference type="GO" id="GO:0005102">
    <property type="term" value="F:signaling receptor binding"/>
    <property type="evidence" value="ECO:0007669"/>
    <property type="project" value="UniProtKB-ARBA"/>
</dbReference>
<dbReference type="GO" id="GO:0007040">
    <property type="term" value="P:lysosome organization"/>
    <property type="evidence" value="ECO:0007669"/>
    <property type="project" value="UniProtKB-ARBA"/>
</dbReference>
<organism evidence="16 17">
    <name type="scientific">Diploscapter pachys</name>
    <dbReference type="NCBI Taxonomy" id="2018661"/>
    <lineage>
        <taxon>Eukaryota</taxon>
        <taxon>Metazoa</taxon>
        <taxon>Ecdysozoa</taxon>
        <taxon>Nematoda</taxon>
        <taxon>Chromadorea</taxon>
        <taxon>Rhabditida</taxon>
        <taxon>Rhabditina</taxon>
        <taxon>Rhabditomorpha</taxon>
        <taxon>Rhabditoidea</taxon>
        <taxon>Rhabditidae</taxon>
        <taxon>Diploscapter</taxon>
    </lineage>
</organism>
<dbReference type="STRING" id="2018661.A0A2A2LX58"/>
<feature type="domain" description="Glycosyl hydrolase family 30 TIM-barrel" evidence="14">
    <location>
        <begin position="100"/>
        <end position="448"/>
    </location>
</feature>
<dbReference type="SUPFAM" id="SSF51445">
    <property type="entry name" value="(Trans)glycosidases"/>
    <property type="match status" value="1"/>
</dbReference>
<dbReference type="GO" id="GO:0008202">
    <property type="term" value="P:steroid metabolic process"/>
    <property type="evidence" value="ECO:0007669"/>
    <property type="project" value="UniProtKB-ARBA"/>
</dbReference>
<gene>
    <name evidence="16" type="ORF">WR25_13263</name>
</gene>
<dbReference type="Pfam" id="PF02055">
    <property type="entry name" value="Glyco_hydro_30"/>
    <property type="match status" value="1"/>
</dbReference>
<dbReference type="Proteomes" id="UP000218231">
    <property type="component" value="Unassembled WGS sequence"/>
</dbReference>
<comment type="pathway">
    <text evidence="2">Lipid metabolism; sphingolipid metabolism.</text>
</comment>
<dbReference type="AlphaFoldDB" id="A0A2A2LX58"/>
<protein>
    <recommendedName>
        <fullName evidence="5 12">Glucosylceramidase</fullName>
        <ecNumber evidence="5 12">3.2.1.45</ecNumber>
    </recommendedName>
</protein>